<sequence>MDITNLLPPLQRAILNSEFLFSLLKNVPLASSSEPKLGEIDCASSSRPSSETAIRQQTPTTIDASKVEVPEYDSEDDYDEENTALTLGTANIPAKQFLNQLEKKTIERFKMAKGMLDNVQSALCVVVQIIPGGALMFTVKNGVRNVLVLESGCEGLEGPLRLGDVAFFEISMRRTETRDDLLPTAIYSHVAVRRKPTTPLTETKINTFKNSIRTFGGLIEMKVKIRLTERGSVQHFYDDDQTFTKTESERKIFFLTSTNGLLVTIPNERIIELLDENLMAKFDLVAWAVHRKAVGNVCLHIGKDGEAWQKFVDGKLRELPTLSNNYHMNR</sequence>
<name>A0A8R1HXC7_CAEJA</name>
<feature type="compositionally biased region" description="Polar residues" evidence="1">
    <location>
        <begin position="43"/>
        <end position="62"/>
    </location>
</feature>
<dbReference type="GO" id="GO:0045132">
    <property type="term" value="P:meiotic chromosome segregation"/>
    <property type="evidence" value="ECO:0007669"/>
    <property type="project" value="EnsemblMetazoa"/>
</dbReference>
<feature type="region of interest" description="Disordered" evidence="1">
    <location>
        <begin position="40"/>
        <end position="62"/>
    </location>
</feature>
<reference evidence="3" key="1">
    <citation type="submission" date="2010-08" db="EMBL/GenBank/DDBJ databases">
        <authorList>
            <consortium name="Caenorhabditis japonica Sequencing Consortium"/>
            <person name="Wilson R.K."/>
        </authorList>
    </citation>
    <scope>NUCLEOTIDE SEQUENCE [LARGE SCALE GENOMIC DNA]</scope>
    <source>
        <strain evidence="3">DF5081</strain>
    </source>
</reference>
<evidence type="ECO:0000256" key="1">
    <source>
        <dbReference type="SAM" id="MobiDB-lite"/>
    </source>
</evidence>
<dbReference type="AlphaFoldDB" id="A0A8R1HXC7"/>
<evidence type="ECO:0000313" key="2">
    <source>
        <dbReference type="EnsemblMetazoa" id="CJA14656.1"/>
    </source>
</evidence>
<dbReference type="EnsemblMetazoa" id="CJA14656.1">
    <property type="protein sequence ID" value="CJA14656.1"/>
    <property type="gene ID" value="WBGene00133860"/>
</dbReference>
<dbReference type="Proteomes" id="UP000005237">
    <property type="component" value="Unassembled WGS sequence"/>
</dbReference>
<dbReference type="GO" id="GO:1990633">
    <property type="term" value="C:mutator focus"/>
    <property type="evidence" value="ECO:0007669"/>
    <property type="project" value="EnsemblMetazoa"/>
</dbReference>
<dbReference type="GO" id="GO:0035194">
    <property type="term" value="P:regulatory ncRNA-mediated post-transcriptional gene silencing"/>
    <property type="evidence" value="ECO:0007669"/>
    <property type="project" value="EnsemblMetazoa"/>
</dbReference>
<protein>
    <submittedName>
        <fullName evidence="2">Uncharacterized protein</fullName>
    </submittedName>
</protein>
<evidence type="ECO:0000313" key="3">
    <source>
        <dbReference type="Proteomes" id="UP000005237"/>
    </source>
</evidence>
<accession>A0A8R1HXC7</accession>
<keyword evidence="3" id="KW-1185">Reference proteome</keyword>
<dbReference type="GO" id="GO:0030422">
    <property type="term" value="P:siRNA processing"/>
    <property type="evidence" value="ECO:0007669"/>
    <property type="project" value="EnsemblMetazoa"/>
</dbReference>
<dbReference type="GO" id="GO:0005829">
    <property type="term" value="C:cytosol"/>
    <property type="evidence" value="ECO:0007669"/>
    <property type="project" value="EnsemblMetazoa"/>
</dbReference>
<reference evidence="2" key="2">
    <citation type="submission" date="2022-06" db="UniProtKB">
        <authorList>
            <consortium name="EnsemblMetazoa"/>
        </authorList>
    </citation>
    <scope>IDENTIFICATION</scope>
    <source>
        <strain evidence="2">DF5081</strain>
    </source>
</reference>
<organism evidence="2 3">
    <name type="scientific">Caenorhabditis japonica</name>
    <dbReference type="NCBI Taxonomy" id="281687"/>
    <lineage>
        <taxon>Eukaryota</taxon>
        <taxon>Metazoa</taxon>
        <taxon>Ecdysozoa</taxon>
        <taxon>Nematoda</taxon>
        <taxon>Chromadorea</taxon>
        <taxon>Rhabditida</taxon>
        <taxon>Rhabditina</taxon>
        <taxon>Rhabditomorpha</taxon>
        <taxon>Rhabditoidea</taxon>
        <taxon>Rhabditidae</taxon>
        <taxon>Peloderinae</taxon>
        <taxon>Caenorhabditis</taxon>
    </lineage>
</organism>
<proteinExistence type="predicted"/>